<gene>
    <name evidence="1" type="ORF">Gogos_021229</name>
</gene>
<dbReference type="AlphaFoldDB" id="A0A7J9D2I4"/>
<comment type="caution">
    <text evidence="1">The sequence shown here is derived from an EMBL/GenBank/DDBJ whole genome shotgun (WGS) entry which is preliminary data.</text>
</comment>
<reference evidence="1 2" key="1">
    <citation type="journal article" date="2019" name="Genome Biol. Evol.">
        <title>Insights into the evolution of the New World diploid cottons (Gossypium, subgenus Houzingenia) based on genome sequencing.</title>
        <authorList>
            <person name="Grover C.E."/>
            <person name="Arick M.A. 2nd"/>
            <person name="Thrash A."/>
            <person name="Conover J.L."/>
            <person name="Sanders W.S."/>
            <person name="Peterson D.G."/>
            <person name="Frelichowski J.E."/>
            <person name="Scheffler J.A."/>
            <person name="Scheffler B.E."/>
            <person name="Wendel J.F."/>
        </authorList>
    </citation>
    <scope>NUCLEOTIDE SEQUENCE [LARGE SCALE GENOMIC DNA]</scope>
    <source>
        <strain evidence="1">5</strain>
        <tissue evidence="1">Leaf</tissue>
    </source>
</reference>
<organism evidence="1 2">
    <name type="scientific">Gossypium gossypioides</name>
    <name type="common">Mexican cotton</name>
    <name type="synonym">Selera gossypioides</name>
    <dbReference type="NCBI Taxonomy" id="34282"/>
    <lineage>
        <taxon>Eukaryota</taxon>
        <taxon>Viridiplantae</taxon>
        <taxon>Streptophyta</taxon>
        <taxon>Embryophyta</taxon>
        <taxon>Tracheophyta</taxon>
        <taxon>Spermatophyta</taxon>
        <taxon>Magnoliopsida</taxon>
        <taxon>eudicotyledons</taxon>
        <taxon>Gunneridae</taxon>
        <taxon>Pentapetalae</taxon>
        <taxon>rosids</taxon>
        <taxon>malvids</taxon>
        <taxon>Malvales</taxon>
        <taxon>Malvaceae</taxon>
        <taxon>Malvoideae</taxon>
        <taxon>Gossypium</taxon>
    </lineage>
</organism>
<evidence type="ECO:0000313" key="1">
    <source>
        <dbReference type="EMBL" id="MBA0754949.1"/>
    </source>
</evidence>
<dbReference type="Proteomes" id="UP000593579">
    <property type="component" value="Unassembled WGS sequence"/>
</dbReference>
<proteinExistence type="predicted"/>
<dbReference type="EMBL" id="JABEZY010266110">
    <property type="protein sequence ID" value="MBA0754949.1"/>
    <property type="molecule type" value="Genomic_DNA"/>
</dbReference>
<protein>
    <submittedName>
        <fullName evidence="1">Uncharacterized protein</fullName>
    </submittedName>
</protein>
<evidence type="ECO:0000313" key="2">
    <source>
        <dbReference type="Proteomes" id="UP000593579"/>
    </source>
</evidence>
<accession>A0A7J9D2I4</accession>
<sequence length="41" mass="4893">MGTSILKMETSLDPLLMVSLPLVSLIESRKFWSKTWKPRWW</sequence>
<name>A0A7J9D2I4_GOSGO</name>
<keyword evidence="2" id="KW-1185">Reference proteome</keyword>